<dbReference type="PANTHER" id="PTHR23402">
    <property type="entry name" value="PROTEASE FAMILY C15 PYROGLUTAMYL-PEPTIDASE I-RELATED"/>
    <property type="match status" value="1"/>
</dbReference>
<name>A0A2N0X844_9CORY</name>
<feature type="chain" id="PRO_5014605685" description="Pyrrolidone-carboxylate peptidase" evidence="9">
    <location>
        <begin position="39"/>
        <end position="231"/>
    </location>
</feature>
<dbReference type="Gene3D" id="3.40.630.20">
    <property type="entry name" value="Peptidase C15, pyroglutamyl peptidase I-like"/>
    <property type="match status" value="1"/>
</dbReference>
<dbReference type="AlphaFoldDB" id="A0A2N0X844"/>
<evidence type="ECO:0000256" key="3">
    <source>
        <dbReference type="ARBA" id="ARBA00022490"/>
    </source>
</evidence>
<dbReference type="GO" id="GO:0005829">
    <property type="term" value="C:cytosol"/>
    <property type="evidence" value="ECO:0007669"/>
    <property type="project" value="InterPro"/>
</dbReference>
<dbReference type="GO" id="GO:0016920">
    <property type="term" value="F:pyroglutamyl-peptidase activity"/>
    <property type="evidence" value="ECO:0007669"/>
    <property type="project" value="InterPro"/>
</dbReference>
<feature type="signal peptide" evidence="9">
    <location>
        <begin position="1"/>
        <end position="38"/>
    </location>
</feature>
<sequence>MAVIIQPMKISKRAMTTSAALAGAATLSVSVITPAASADEGNTTVVLTSYGAFARGHNTSGEVAQKAKEVLEQEGITVIYQEIATDWSTFASDLDSLVEANDPDAVISLGEYAKLSAPAVELVGYNKRYGVDANGNKGEGEVLEGGPSYRHAPAENRAAQQAVRRAGYNINLSDNAGRYLCNAALYTNLGFLEEGRVEHAGFVHVPARAQGAAQNDKDGEAVAAFVKNLVS</sequence>
<dbReference type="InterPro" id="IPR000816">
    <property type="entry name" value="Peptidase_C15"/>
</dbReference>
<gene>
    <name evidence="10" type="ORF">CXB45_04585</name>
</gene>
<keyword evidence="9" id="KW-0732">Signal</keyword>
<evidence type="ECO:0000256" key="6">
    <source>
        <dbReference type="ARBA" id="ARBA00022807"/>
    </source>
</evidence>
<accession>A0A2N0X844</accession>
<evidence type="ECO:0000256" key="2">
    <source>
        <dbReference type="ARBA" id="ARBA00019191"/>
    </source>
</evidence>
<keyword evidence="4" id="KW-0645">Protease</keyword>
<keyword evidence="5" id="KW-0378">Hydrolase</keyword>
<evidence type="ECO:0000313" key="10">
    <source>
        <dbReference type="EMBL" id="PKF68882.1"/>
    </source>
</evidence>
<dbReference type="Pfam" id="PF01470">
    <property type="entry name" value="Peptidase_C15"/>
    <property type="match status" value="1"/>
</dbReference>
<evidence type="ECO:0000313" key="11">
    <source>
        <dbReference type="Proteomes" id="UP000233249"/>
    </source>
</evidence>
<dbReference type="Proteomes" id="UP000233249">
    <property type="component" value="Unassembled WGS sequence"/>
</dbReference>
<keyword evidence="3" id="KW-0963">Cytoplasm</keyword>
<comment type="caution">
    <text evidence="10">The sequence shown here is derived from an EMBL/GenBank/DDBJ whole genome shotgun (WGS) entry which is preliminary data.</text>
</comment>
<organism evidence="10 11">
    <name type="scientific">Corynebacterium mastitidis</name>
    <dbReference type="NCBI Taxonomy" id="161890"/>
    <lineage>
        <taxon>Bacteria</taxon>
        <taxon>Bacillati</taxon>
        <taxon>Actinomycetota</taxon>
        <taxon>Actinomycetes</taxon>
        <taxon>Mycobacteriales</taxon>
        <taxon>Corynebacteriaceae</taxon>
        <taxon>Corynebacterium</taxon>
    </lineage>
</organism>
<comment type="similarity">
    <text evidence="1">Belongs to the peptidase C15 family.</text>
</comment>
<evidence type="ECO:0000256" key="5">
    <source>
        <dbReference type="ARBA" id="ARBA00022801"/>
    </source>
</evidence>
<dbReference type="EMBL" id="PJAF01000010">
    <property type="protein sequence ID" value="PKF68882.1"/>
    <property type="molecule type" value="Genomic_DNA"/>
</dbReference>
<evidence type="ECO:0000256" key="1">
    <source>
        <dbReference type="ARBA" id="ARBA00006641"/>
    </source>
</evidence>
<dbReference type="PANTHER" id="PTHR23402:SF1">
    <property type="entry name" value="PYROGLUTAMYL-PEPTIDASE I"/>
    <property type="match status" value="1"/>
</dbReference>
<dbReference type="GO" id="GO:0006508">
    <property type="term" value="P:proteolysis"/>
    <property type="evidence" value="ECO:0007669"/>
    <property type="project" value="UniProtKB-KW"/>
</dbReference>
<reference evidence="10 11" key="1">
    <citation type="submission" date="2017-12" db="EMBL/GenBank/DDBJ databases">
        <title>Corynebacterium mastitidis 16-1433 Genome.</title>
        <authorList>
            <person name="Gulvik C.A."/>
        </authorList>
    </citation>
    <scope>NUCLEOTIDE SEQUENCE [LARGE SCALE GENOMIC DNA]</scope>
    <source>
        <strain evidence="10 11">16-1433</strain>
    </source>
</reference>
<dbReference type="SUPFAM" id="SSF53182">
    <property type="entry name" value="Pyrrolidone carboxyl peptidase (pyroglutamate aminopeptidase)"/>
    <property type="match status" value="1"/>
</dbReference>
<protein>
    <recommendedName>
        <fullName evidence="2">Pyrrolidone-carboxylate peptidase</fullName>
    </recommendedName>
    <alternativeName>
        <fullName evidence="7">5-oxoprolyl-peptidase</fullName>
    </alternativeName>
    <alternativeName>
        <fullName evidence="8">Pyroglutamyl-peptidase I</fullName>
    </alternativeName>
</protein>
<dbReference type="InterPro" id="IPR016125">
    <property type="entry name" value="Peptidase_C15-like"/>
</dbReference>
<proteinExistence type="inferred from homology"/>
<evidence type="ECO:0000256" key="4">
    <source>
        <dbReference type="ARBA" id="ARBA00022670"/>
    </source>
</evidence>
<evidence type="ECO:0000256" key="7">
    <source>
        <dbReference type="ARBA" id="ARBA00030836"/>
    </source>
</evidence>
<keyword evidence="6" id="KW-0788">Thiol protease</keyword>
<evidence type="ECO:0000256" key="9">
    <source>
        <dbReference type="SAM" id="SignalP"/>
    </source>
</evidence>
<evidence type="ECO:0000256" key="8">
    <source>
        <dbReference type="ARBA" id="ARBA00031559"/>
    </source>
</evidence>
<dbReference type="PRINTS" id="PR00706">
    <property type="entry name" value="PYROGLUPTASE"/>
</dbReference>
<dbReference type="InterPro" id="IPR036440">
    <property type="entry name" value="Peptidase_C15-like_sf"/>
</dbReference>